<sequence>MEVLKKWKKSIIKRCKSTNKEKNQATNSTNTLPKSNSYPPWCSPMTFTTTTSASPPSPRPTPGGCFSVYVGPEKQRFVMKAKYASHPLFMMLLDDAKEQYGYNSEGPIILPCGVDLFCKVLGEMDNECSDVIHPQCCAGYGSYSLFSPSRLLKLNHF</sequence>
<dbReference type="GO" id="GO:0009733">
    <property type="term" value="P:response to auxin"/>
    <property type="evidence" value="ECO:0007669"/>
    <property type="project" value="InterPro"/>
</dbReference>
<evidence type="ECO:0000313" key="2">
    <source>
        <dbReference type="EMBL" id="KAK9668932.1"/>
    </source>
</evidence>
<dbReference type="AlphaFoldDB" id="A0AAW1GYM8"/>
<dbReference type="InterPro" id="IPR003676">
    <property type="entry name" value="SAUR_fam"/>
</dbReference>
<name>A0AAW1GYM8_SAPOF</name>
<proteinExistence type="inferred from homology"/>
<comment type="caution">
    <text evidence="2">The sequence shown here is derived from an EMBL/GenBank/DDBJ whole genome shotgun (WGS) entry which is preliminary data.</text>
</comment>
<dbReference type="Pfam" id="PF02519">
    <property type="entry name" value="Auxin_inducible"/>
    <property type="match status" value="1"/>
</dbReference>
<reference evidence="2" key="1">
    <citation type="submission" date="2024-03" db="EMBL/GenBank/DDBJ databases">
        <title>WGS assembly of Saponaria officinalis var. Norfolk2.</title>
        <authorList>
            <person name="Jenkins J."/>
            <person name="Shu S."/>
            <person name="Grimwood J."/>
            <person name="Barry K."/>
            <person name="Goodstein D."/>
            <person name="Schmutz J."/>
            <person name="Leebens-Mack J."/>
            <person name="Osbourn A."/>
        </authorList>
    </citation>
    <scope>NUCLEOTIDE SEQUENCE [LARGE SCALE GENOMIC DNA]</scope>
    <source>
        <strain evidence="2">JIC</strain>
    </source>
</reference>
<evidence type="ECO:0000313" key="3">
    <source>
        <dbReference type="Proteomes" id="UP001443914"/>
    </source>
</evidence>
<dbReference type="PANTHER" id="PTHR31374:SF118">
    <property type="entry name" value="OS01G0924966 PROTEIN"/>
    <property type="match status" value="1"/>
</dbReference>
<accession>A0AAW1GYM8</accession>
<dbReference type="PANTHER" id="PTHR31374">
    <property type="entry name" value="AUXIN-INDUCED PROTEIN-LIKE-RELATED"/>
    <property type="match status" value="1"/>
</dbReference>
<gene>
    <name evidence="2" type="ORF">RND81_13G096700</name>
</gene>
<dbReference type="EMBL" id="JBDFQZ010000013">
    <property type="protein sequence ID" value="KAK9668932.1"/>
    <property type="molecule type" value="Genomic_DNA"/>
</dbReference>
<dbReference type="Proteomes" id="UP001443914">
    <property type="component" value="Unassembled WGS sequence"/>
</dbReference>
<protein>
    <submittedName>
        <fullName evidence="2">Uncharacterized protein</fullName>
    </submittedName>
</protein>
<evidence type="ECO:0000256" key="1">
    <source>
        <dbReference type="ARBA" id="ARBA00006974"/>
    </source>
</evidence>
<keyword evidence="3" id="KW-1185">Reference proteome</keyword>
<organism evidence="2 3">
    <name type="scientific">Saponaria officinalis</name>
    <name type="common">Common soapwort</name>
    <name type="synonym">Lychnis saponaria</name>
    <dbReference type="NCBI Taxonomy" id="3572"/>
    <lineage>
        <taxon>Eukaryota</taxon>
        <taxon>Viridiplantae</taxon>
        <taxon>Streptophyta</taxon>
        <taxon>Embryophyta</taxon>
        <taxon>Tracheophyta</taxon>
        <taxon>Spermatophyta</taxon>
        <taxon>Magnoliopsida</taxon>
        <taxon>eudicotyledons</taxon>
        <taxon>Gunneridae</taxon>
        <taxon>Pentapetalae</taxon>
        <taxon>Caryophyllales</taxon>
        <taxon>Caryophyllaceae</taxon>
        <taxon>Caryophylleae</taxon>
        <taxon>Saponaria</taxon>
    </lineage>
</organism>
<comment type="similarity">
    <text evidence="1">Belongs to the ARG7 family.</text>
</comment>